<dbReference type="Proteomes" id="UP001515480">
    <property type="component" value="Unassembled WGS sequence"/>
</dbReference>
<keyword evidence="4" id="KW-0472">Membrane</keyword>
<dbReference type="GO" id="GO:0016757">
    <property type="term" value="F:glycosyltransferase activity"/>
    <property type="evidence" value="ECO:0007669"/>
    <property type="project" value="UniProtKB-KW"/>
</dbReference>
<evidence type="ECO:0000256" key="2">
    <source>
        <dbReference type="ARBA" id="ARBA00022676"/>
    </source>
</evidence>
<dbReference type="Pfam" id="PF02485">
    <property type="entry name" value="Branch"/>
    <property type="match status" value="1"/>
</dbReference>
<evidence type="ECO:0000256" key="1">
    <source>
        <dbReference type="ARBA" id="ARBA00004606"/>
    </source>
</evidence>
<keyword evidence="5" id="KW-0325">Glycoprotein</keyword>
<dbReference type="AlphaFoldDB" id="A0AB34J9Y6"/>
<keyword evidence="3" id="KW-0808">Transferase</keyword>
<protein>
    <submittedName>
        <fullName evidence="6">Uncharacterized protein</fullName>
    </submittedName>
</protein>
<evidence type="ECO:0000256" key="4">
    <source>
        <dbReference type="ARBA" id="ARBA00023136"/>
    </source>
</evidence>
<dbReference type="PANTHER" id="PTHR31042:SF150">
    <property type="entry name" value="OS06G0661900 PROTEIN"/>
    <property type="match status" value="1"/>
</dbReference>
<keyword evidence="2" id="KW-0328">Glycosyltransferase</keyword>
<evidence type="ECO:0000313" key="6">
    <source>
        <dbReference type="EMBL" id="KAL1518435.1"/>
    </source>
</evidence>
<proteinExistence type="predicted"/>
<dbReference type="InterPro" id="IPR003406">
    <property type="entry name" value="Glyco_trans_14"/>
</dbReference>
<accession>A0AB34J9Y6</accession>
<dbReference type="InterPro" id="IPR044174">
    <property type="entry name" value="BC10-like"/>
</dbReference>
<name>A0AB34J9Y6_PRYPA</name>
<comment type="subcellular location">
    <subcellularLocation>
        <location evidence="1">Membrane</location>
        <topology evidence="1">Single-pass type II membrane protein</topology>
    </subcellularLocation>
</comment>
<keyword evidence="7" id="KW-1185">Reference proteome</keyword>
<dbReference type="PANTHER" id="PTHR31042">
    <property type="entry name" value="CORE-2/I-BRANCHING BETA-1,6-N-ACETYLGLUCOSAMINYLTRANSFERASE FAMILY PROTEIN-RELATED"/>
    <property type="match status" value="1"/>
</dbReference>
<organism evidence="6 7">
    <name type="scientific">Prymnesium parvum</name>
    <name type="common">Toxic golden alga</name>
    <dbReference type="NCBI Taxonomy" id="97485"/>
    <lineage>
        <taxon>Eukaryota</taxon>
        <taxon>Haptista</taxon>
        <taxon>Haptophyta</taxon>
        <taxon>Prymnesiophyceae</taxon>
        <taxon>Prymnesiales</taxon>
        <taxon>Prymnesiaceae</taxon>
        <taxon>Prymnesium</taxon>
    </lineage>
</organism>
<sequence>MLTLPLLLDANLPNRTVMAYLFTLRRPRHPLFRSWNHYFDSCASGSFRIHLHVDPAFAAAVIYGNARDAQGVHFASARLVSNSSAIDRMDYSMVSARLRLLKDAVAAGGALFYQFLSESCAPVVSCAWAHGFVQSHRHASFVPSLDLAAWEKRYAADAKEMARVRLRDHTISPSDLRVSYSQGWVALNAPGAEAVLRLEPRYHDEFAHRNNTGLARWQLAQECPDVWYFATLLAIAGLPTWDRLQSLTYQTFEFADVGGHADMITANKIPNVSKAAETAKCLFARKFSTSLATDIALLHHLKGRS</sequence>
<evidence type="ECO:0000313" key="7">
    <source>
        <dbReference type="Proteomes" id="UP001515480"/>
    </source>
</evidence>
<reference evidence="6 7" key="1">
    <citation type="journal article" date="2024" name="Science">
        <title>Giant polyketide synthase enzymes in the biosynthesis of giant marine polyether toxins.</title>
        <authorList>
            <person name="Fallon T.R."/>
            <person name="Shende V.V."/>
            <person name="Wierzbicki I.H."/>
            <person name="Pendleton A.L."/>
            <person name="Watervoot N.F."/>
            <person name="Auber R.P."/>
            <person name="Gonzalez D.J."/>
            <person name="Wisecaver J.H."/>
            <person name="Moore B.S."/>
        </authorList>
    </citation>
    <scope>NUCLEOTIDE SEQUENCE [LARGE SCALE GENOMIC DNA]</scope>
    <source>
        <strain evidence="6 7">12B1</strain>
    </source>
</reference>
<comment type="caution">
    <text evidence="6">The sequence shown here is derived from an EMBL/GenBank/DDBJ whole genome shotgun (WGS) entry which is preliminary data.</text>
</comment>
<dbReference type="EMBL" id="JBGBPQ010000010">
    <property type="protein sequence ID" value="KAL1518435.1"/>
    <property type="molecule type" value="Genomic_DNA"/>
</dbReference>
<dbReference type="GO" id="GO:0016020">
    <property type="term" value="C:membrane"/>
    <property type="evidence" value="ECO:0007669"/>
    <property type="project" value="UniProtKB-SubCell"/>
</dbReference>
<gene>
    <name evidence="6" type="ORF">AB1Y20_002727</name>
</gene>
<evidence type="ECO:0000256" key="5">
    <source>
        <dbReference type="ARBA" id="ARBA00023180"/>
    </source>
</evidence>
<evidence type="ECO:0000256" key="3">
    <source>
        <dbReference type="ARBA" id="ARBA00022679"/>
    </source>
</evidence>